<dbReference type="WBParaSite" id="EVEC_0000122601-mRNA-1">
    <property type="protein sequence ID" value="EVEC_0000122601-mRNA-1"/>
    <property type="gene ID" value="EVEC_0000122601"/>
</dbReference>
<dbReference type="PANTHER" id="PTHR11360">
    <property type="entry name" value="MONOCARBOXYLATE TRANSPORTER"/>
    <property type="match status" value="1"/>
</dbReference>
<proteinExistence type="predicted"/>
<dbReference type="Proteomes" id="UP000274131">
    <property type="component" value="Unassembled WGS sequence"/>
</dbReference>
<sequence length="218" mass="24517">MSRTDIFYQGKDYEKYRATHISIPAALVADDTIEKSDGEVMENYRQNCAIKKNFKFFPTVVKAVFAEMVDVKLLKQPTMILFCLSNIFAMLGFYIPFMFLRNMAHKKGVNPEDTEWLLSILGVFNTVAAYVSLTTVNLTDLLGLEQLTNAFGMVIVSRSFACFLGTPLAGFFYDVTMSYDASFWFAGILILFGGVATCLVPTFEKQKNKISDSRNSSI</sequence>
<dbReference type="PANTHER" id="PTHR11360:SF286">
    <property type="entry name" value="GH22266P"/>
    <property type="match status" value="1"/>
</dbReference>
<keyword evidence="3" id="KW-1185">Reference proteome</keyword>
<dbReference type="OrthoDB" id="6499973at2759"/>
<evidence type="ECO:0000313" key="2">
    <source>
        <dbReference type="EMBL" id="VDD85791.1"/>
    </source>
</evidence>
<dbReference type="STRING" id="51028.A0A0N4UUY4"/>
<dbReference type="InterPro" id="IPR050327">
    <property type="entry name" value="Proton-linked_MCT"/>
</dbReference>
<protein>
    <submittedName>
        <fullName evidence="4">MFS domain-containing protein</fullName>
    </submittedName>
</protein>
<reference evidence="4" key="1">
    <citation type="submission" date="2017-02" db="UniProtKB">
        <authorList>
            <consortium name="WormBaseParasite"/>
        </authorList>
    </citation>
    <scope>IDENTIFICATION</scope>
</reference>
<feature type="transmembrane region" description="Helical" evidence="1">
    <location>
        <begin position="117"/>
        <end position="138"/>
    </location>
</feature>
<evidence type="ECO:0000313" key="4">
    <source>
        <dbReference type="WBParaSite" id="EVEC_0000122601-mRNA-1"/>
    </source>
</evidence>
<dbReference type="GO" id="GO:0008028">
    <property type="term" value="F:monocarboxylic acid transmembrane transporter activity"/>
    <property type="evidence" value="ECO:0007669"/>
    <property type="project" value="TreeGrafter"/>
</dbReference>
<dbReference type="SUPFAM" id="SSF103473">
    <property type="entry name" value="MFS general substrate transporter"/>
    <property type="match status" value="1"/>
</dbReference>
<dbReference type="EMBL" id="UXUI01007150">
    <property type="protein sequence ID" value="VDD85791.1"/>
    <property type="molecule type" value="Genomic_DNA"/>
</dbReference>
<keyword evidence="1" id="KW-1133">Transmembrane helix</keyword>
<dbReference type="InterPro" id="IPR036259">
    <property type="entry name" value="MFS_trans_sf"/>
</dbReference>
<dbReference type="Gene3D" id="1.20.1250.20">
    <property type="entry name" value="MFS general substrate transporter like domains"/>
    <property type="match status" value="1"/>
</dbReference>
<evidence type="ECO:0000313" key="3">
    <source>
        <dbReference type="Proteomes" id="UP000274131"/>
    </source>
</evidence>
<feature type="transmembrane region" description="Helical" evidence="1">
    <location>
        <begin position="150"/>
        <end position="171"/>
    </location>
</feature>
<reference evidence="2 3" key="2">
    <citation type="submission" date="2018-10" db="EMBL/GenBank/DDBJ databases">
        <authorList>
            <consortium name="Pathogen Informatics"/>
        </authorList>
    </citation>
    <scope>NUCLEOTIDE SEQUENCE [LARGE SCALE GENOMIC DNA]</scope>
</reference>
<accession>A0A0N4UUY4</accession>
<dbReference type="AlphaFoldDB" id="A0A0N4UUY4"/>
<keyword evidence="1" id="KW-0812">Transmembrane</keyword>
<gene>
    <name evidence="2" type="ORF">EVEC_LOCUS934</name>
</gene>
<keyword evidence="1" id="KW-0472">Membrane</keyword>
<evidence type="ECO:0000256" key="1">
    <source>
        <dbReference type="SAM" id="Phobius"/>
    </source>
</evidence>
<feature type="transmembrane region" description="Helical" evidence="1">
    <location>
        <begin position="183"/>
        <end position="203"/>
    </location>
</feature>
<organism evidence="4">
    <name type="scientific">Enterobius vermicularis</name>
    <name type="common">Human pinworm</name>
    <dbReference type="NCBI Taxonomy" id="51028"/>
    <lineage>
        <taxon>Eukaryota</taxon>
        <taxon>Metazoa</taxon>
        <taxon>Ecdysozoa</taxon>
        <taxon>Nematoda</taxon>
        <taxon>Chromadorea</taxon>
        <taxon>Rhabditida</taxon>
        <taxon>Spirurina</taxon>
        <taxon>Oxyuridomorpha</taxon>
        <taxon>Oxyuroidea</taxon>
        <taxon>Oxyuridae</taxon>
        <taxon>Enterobius</taxon>
    </lineage>
</organism>
<feature type="transmembrane region" description="Helical" evidence="1">
    <location>
        <begin position="78"/>
        <end position="97"/>
    </location>
</feature>
<name>A0A0N4UUY4_ENTVE</name>